<dbReference type="GO" id="GO:0051470">
    <property type="term" value="P:ectoine transmembrane transport"/>
    <property type="evidence" value="ECO:0007669"/>
    <property type="project" value="InterPro"/>
</dbReference>
<feature type="chain" id="PRO_5043594044" evidence="2">
    <location>
        <begin position="26"/>
        <end position="297"/>
    </location>
</feature>
<organism evidence="4">
    <name type="scientific">Mesorhizobium sp. WSM2240</name>
    <dbReference type="NCBI Taxonomy" id="3228851"/>
    <lineage>
        <taxon>Bacteria</taxon>
        <taxon>Pseudomonadati</taxon>
        <taxon>Pseudomonadota</taxon>
        <taxon>Alphaproteobacteria</taxon>
        <taxon>Hyphomicrobiales</taxon>
        <taxon>Phyllobacteriaceae</taxon>
        <taxon>Mesorhizobium</taxon>
    </lineage>
</organism>
<dbReference type="AlphaFoldDB" id="A0AAU8CYU7"/>
<dbReference type="PANTHER" id="PTHR35936">
    <property type="entry name" value="MEMBRANE-BOUND LYTIC MUREIN TRANSGLYCOSYLASE F"/>
    <property type="match status" value="1"/>
</dbReference>
<accession>A0AAU8CYU7</accession>
<evidence type="ECO:0000313" key="4">
    <source>
        <dbReference type="EMBL" id="XCG52054.1"/>
    </source>
</evidence>
<evidence type="ECO:0000259" key="3">
    <source>
        <dbReference type="SMART" id="SM00062"/>
    </source>
</evidence>
<dbReference type="GO" id="GO:0033294">
    <property type="term" value="F:ectoine binding"/>
    <property type="evidence" value="ECO:0007669"/>
    <property type="project" value="InterPro"/>
</dbReference>
<sequence length="297" mass="31850">MADGFRFWRKARAATALCVTLLASAAVTATAMAETARERILREGRIVIGISNGAPWGFRDKSGEPAGFHPDLIKAAFESLGVREVELVITEFGALIPALTTGRFDAIAAGLYITPERCELVAFSDPDLKLADAALVLEGNPKRIHSYAEIAANPEIKFGAGRGSTTAKNAAAAGVPDERTLLFPDIQANVSALLTGRIDVAAFSAPTVARILSDEKISGIERALPFQGLIEENGKERFGYSAIAFRKEDGDLRDLYNSRLKELKADGTVANIMTRNGFSEQETAPDLTYEQVCDGEG</sequence>
<reference evidence="4" key="1">
    <citation type="submission" date="2024-06" db="EMBL/GenBank/DDBJ databases">
        <title>Mesorhizobium karijinii sp. nov., a symbiont of the iconic Swainsona formosa from arid Australia.</title>
        <authorList>
            <person name="Hill Y.J."/>
            <person name="Watkin E.L.J."/>
            <person name="O'Hara G.W."/>
            <person name="Terpolilli J."/>
            <person name="Tye M.L."/>
            <person name="Kohlmeier M.G."/>
        </authorList>
    </citation>
    <scope>NUCLEOTIDE SEQUENCE</scope>
    <source>
        <strain evidence="4">WSM2240</strain>
        <plasmid evidence="4">pMk2240A</plasmid>
    </source>
</reference>
<dbReference type="InterPro" id="IPR014337">
    <property type="entry name" value="Ectoine_EhuB"/>
</dbReference>
<gene>
    <name evidence="4" type="primary">ehuB</name>
    <name evidence="4" type="ORF">ABVK50_31540</name>
</gene>
<keyword evidence="1 2" id="KW-0732">Signal</keyword>
<feature type="domain" description="Solute-binding protein family 3/N-terminal" evidence="3">
    <location>
        <begin position="45"/>
        <end position="280"/>
    </location>
</feature>
<dbReference type="EMBL" id="CP159256">
    <property type="protein sequence ID" value="XCG52054.1"/>
    <property type="molecule type" value="Genomic_DNA"/>
</dbReference>
<dbReference type="RefSeq" id="WP_353646858.1">
    <property type="nucleotide sequence ID" value="NZ_CP159256.1"/>
</dbReference>
<dbReference type="NCBIfam" id="TIGR02995">
    <property type="entry name" value="ectoine_ehuB"/>
    <property type="match status" value="1"/>
</dbReference>
<dbReference type="SUPFAM" id="SSF53850">
    <property type="entry name" value="Periplasmic binding protein-like II"/>
    <property type="match status" value="1"/>
</dbReference>
<dbReference type="PANTHER" id="PTHR35936:SF17">
    <property type="entry name" value="ARGININE-BINDING EXTRACELLULAR PROTEIN ARTP"/>
    <property type="match status" value="1"/>
</dbReference>
<dbReference type="Gene3D" id="3.40.190.10">
    <property type="entry name" value="Periplasmic binding protein-like II"/>
    <property type="match status" value="2"/>
</dbReference>
<proteinExistence type="predicted"/>
<geneLocation type="plasmid" evidence="4">
    <name>pMk2240A</name>
</geneLocation>
<evidence type="ECO:0000256" key="1">
    <source>
        <dbReference type="ARBA" id="ARBA00022729"/>
    </source>
</evidence>
<dbReference type="SMART" id="SM00062">
    <property type="entry name" value="PBPb"/>
    <property type="match status" value="1"/>
</dbReference>
<dbReference type="Pfam" id="PF00497">
    <property type="entry name" value="SBP_bac_3"/>
    <property type="match status" value="1"/>
</dbReference>
<name>A0AAU8CYU7_9HYPH</name>
<feature type="signal peptide" evidence="2">
    <location>
        <begin position="1"/>
        <end position="25"/>
    </location>
</feature>
<protein>
    <submittedName>
        <fullName evidence="4">Ectoine/hydroxyectoine ABC transporter substrate-binding protein EhuB</fullName>
    </submittedName>
</protein>
<dbReference type="InterPro" id="IPR001638">
    <property type="entry name" value="Solute-binding_3/MltF_N"/>
</dbReference>
<keyword evidence="4" id="KW-0614">Plasmid</keyword>
<evidence type="ECO:0000256" key="2">
    <source>
        <dbReference type="SAM" id="SignalP"/>
    </source>
</evidence>